<accession>A0A926RYP6</accession>
<feature type="domain" description="Siphovirus-type tail component C-terminal" evidence="2">
    <location>
        <begin position="417"/>
        <end position="481"/>
    </location>
</feature>
<organism evidence="3 4">
    <name type="scientific">Polycladospora coralii</name>
    <dbReference type="NCBI Taxonomy" id="2771432"/>
    <lineage>
        <taxon>Bacteria</taxon>
        <taxon>Bacillati</taxon>
        <taxon>Bacillota</taxon>
        <taxon>Bacilli</taxon>
        <taxon>Bacillales</taxon>
        <taxon>Thermoactinomycetaceae</taxon>
        <taxon>Polycladospora</taxon>
    </lineage>
</organism>
<evidence type="ECO:0000313" key="3">
    <source>
        <dbReference type="EMBL" id="MBD1373711.1"/>
    </source>
</evidence>
<proteinExistence type="predicted"/>
<dbReference type="Gene3D" id="2.40.30.200">
    <property type="match status" value="1"/>
</dbReference>
<name>A0A926RYP6_9BACL</name>
<keyword evidence="4" id="KW-1185">Reference proteome</keyword>
<dbReference type="NCBIfam" id="TIGR01633">
    <property type="entry name" value="phi3626_gp14_N"/>
    <property type="match status" value="1"/>
</dbReference>
<protein>
    <submittedName>
        <fullName evidence="3">Phage tail family protein</fullName>
    </submittedName>
</protein>
<comment type="caution">
    <text evidence="3">The sequence shown here is derived from an EMBL/GenBank/DDBJ whole genome shotgun (WGS) entry which is preliminary data.</text>
</comment>
<feature type="domain" description="Siphovirus-type tail component RIFT-related" evidence="1">
    <location>
        <begin position="12"/>
        <end position="122"/>
    </location>
</feature>
<sequence length="482" mass="54374">MARKLIYNGVEQPSFIRLGKINNQTHPPISLITTEIPGRAGSYLHGSKYGDRVIQVALILVADSLSDLEKKRTELNLWLIHDEPKKLVLPESSDKYYLAKVSDLIEIEKLLNTGRGTVNFICTDPFAYGEEQVIQIAPDIPVVIENKGDETAYPVVQLDLTEDTTEFGIVSGDEFMYFGQPTPVGTVITPKRSLVIDEDCSSISDWTTGGTVDGGTVQGNFKSDGSKILVEKYDTTESQVGWHGPAIVKTLDSNQTAKDFVAEITLTFKPNDIKNVQRLELYLLDINGASIGKIALVDGWSSSNRTKVEARAGALGAGYYFVNTEVGTNYYSSFYGYLKVERKGKYWRFWIGKIASDGHYWGRWSTWYYDKYELYTKELARIQIHMGAHGKYQPRSQSYIHRIRVWKHHEQPNDDDISYVFEKGDQLKIDCSNGDIFKNGLPFFNELNPSSDFLSLNKGTNVIAVQPPIIENGTIAFRERWL</sequence>
<dbReference type="Proteomes" id="UP000661691">
    <property type="component" value="Unassembled WGS sequence"/>
</dbReference>
<dbReference type="InterPro" id="IPR008841">
    <property type="entry name" value="Siphovirus-type_tail_N"/>
</dbReference>
<dbReference type="InterPro" id="IPR054738">
    <property type="entry name" value="Siphovirus-type_tail_C"/>
</dbReference>
<gene>
    <name evidence="3" type="ORF">IC620_15300</name>
</gene>
<reference evidence="3" key="1">
    <citation type="submission" date="2020-09" db="EMBL/GenBank/DDBJ databases">
        <title>A novel bacterium of genus Hazenella, isolated from South China Sea.</title>
        <authorList>
            <person name="Huang H."/>
            <person name="Mo K."/>
            <person name="Hu Y."/>
        </authorList>
    </citation>
    <scope>NUCLEOTIDE SEQUENCE</scope>
    <source>
        <strain evidence="3">IB182357</strain>
    </source>
</reference>
<dbReference type="Gene3D" id="2.60.120.860">
    <property type="match status" value="1"/>
</dbReference>
<evidence type="ECO:0000259" key="2">
    <source>
        <dbReference type="Pfam" id="PF22768"/>
    </source>
</evidence>
<evidence type="ECO:0000313" key="4">
    <source>
        <dbReference type="Proteomes" id="UP000661691"/>
    </source>
</evidence>
<dbReference type="RefSeq" id="WP_191142708.1">
    <property type="nucleotide sequence ID" value="NZ_JACXAH010000036.1"/>
</dbReference>
<dbReference type="AlphaFoldDB" id="A0A926RYP6"/>
<dbReference type="Pfam" id="PF22768">
    <property type="entry name" value="SPP1_Dit"/>
    <property type="match status" value="1"/>
</dbReference>
<dbReference type="EMBL" id="JACXAH010000036">
    <property type="protein sequence ID" value="MBD1373711.1"/>
    <property type="molecule type" value="Genomic_DNA"/>
</dbReference>
<dbReference type="InterPro" id="IPR006520">
    <property type="entry name" value="Dit_BPSPP_N"/>
</dbReference>
<evidence type="ECO:0000259" key="1">
    <source>
        <dbReference type="Pfam" id="PF05709"/>
    </source>
</evidence>
<dbReference type="Pfam" id="PF05709">
    <property type="entry name" value="Sipho_tail"/>
    <property type="match status" value="1"/>
</dbReference>